<evidence type="ECO:0000259" key="3">
    <source>
        <dbReference type="Pfam" id="PF26078"/>
    </source>
</evidence>
<gene>
    <name evidence="5" type="ORF">GQF01_15960</name>
</gene>
<evidence type="ECO:0000259" key="2">
    <source>
        <dbReference type="Pfam" id="PF04865"/>
    </source>
</evidence>
<evidence type="ECO:0000259" key="4">
    <source>
        <dbReference type="Pfam" id="PF26079"/>
    </source>
</evidence>
<dbReference type="Pfam" id="PF26078">
    <property type="entry name" value="Baseplate_J_M"/>
    <property type="match status" value="1"/>
</dbReference>
<name>A0A6L8V059_9BACL</name>
<feature type="domain" description="Baseplate protein J-like barrel" evidence="2">
    <location>
        <begin position="91"/>
        <end position="179"/>
    </location>
</feature>
<protein>
    <submittedName>
        <fullName evidence="5">Baseplate J family protein</fullName>
    </submittedName>
</protein>
<comment type="similarity">
    <text evidence="1">Belongs to the Mu gp47/PBSX XkdT family.</text>
</comment>
<dbReference type="Pfam" id="PF26079">
    <property type="entry name" value="Baseplate_J_C"/>
    <property type="match status" value="1"/>
</dbReference>
<dbReference type="InterPro" id="IPR058531">
    <property type="entry name" value="Baseplate_J_M"/>
</dbReference>
<feature type="domain" description="Baseplate J-like central" evidence="3">
    <location>
        <begin position="201"/>
        <end position="276"/>
    </location>
</feature>
<dbReference type="InterPro" id="IPR052399">
    <property type="entry name" value="Phage_Baseplate_Assmbl_Protein"/>
</dbReference>
<dbReference type="InterPro" id="IPR006949">
    <property type="entry name" value="Barrel_Baseplate_J-like"/>
</dbReference>
<feature type="domain" description="Baseplate J-like C-terminal" evidence="4">
    <location>
        <begin position="284"/>
        <end position="369"/>
    </location>
</feature>
<dbReference type="InterPro" id="IPR058530">
    <property type="entry name" value="Baseplate_J-like_C"/>
</dbReference>
<evidence type="ECO:0000313" key="5">
    <source>
        <dbReference type="EMBL" id="MZQ83607.1"/>
    </source>
</evidence>
<dbReference type="AlphaFoldDB" id="A0A6L8V059"/>
<comment type="caution">
    <text evidence="5">The sequence shown here is derived from an EMBL/GenBank/DDBJ whole genome shotgun (WGS) entry which is preliminary data.</text>
</comment>
<keyword evidence="6" id="KW-1185">Reference proteome</keyword>
<dbReference type="Proteomes" id="UP000481087">
    <property type="component" value="Unassembled WGS sequence"/>
</dbReference>
<evidence type="ECO:0000313" key="6">
    <source>
        <dbReference type="Proteomes" id="UP000481087"/>
    </source>
</evidence>
<dbReference type="PANTHER" id="PTHR37829:SF3">
    <property type="entry name" value="PROTEIN JAYE-RELATED"/>
    <property type="match status" value="1"/>
</dbReference>
<dbReference type="EMBL" id="WTUZ01000020">
    <property type="protein sequence ID" value="MZQ83607.1"/>
    <property type="molecule type" value="Genomic_DNA"/>
</dbReference>
<dbReference type="PANTHER" id="PTHR37829">
    <property type="entry name" value="PHAGE-LIKE ELEMENT PBSX PROTEIN XKDT"/>
    <property type="match status" value="1"/>
</dbReference>
<proteinExistence type="inferred from homology"/>
<sequence>MTVLPNYLTEQTEEAIRGRMLGGLPSDLDKSEGSYMWDALAPVSIELALAAIQSQEVLRRGFAGTTYGPYLDLRCAEHGVMRKAAVKATGTVRFTGSPGTVVAQGTRIGTIADAMQGTASLLFETMDAAVIDSSGSVILGAQAVLGGLGSNVPSESIVFVVAPFTGITGVTNVTPMVGGEDTENDSSLLNRYYAKVRSPGTSGNRADYLNWALDIAGVGAAQVQPLWNGPGTVKVVIIGTDKRSASPSTVAAVQQYIYPAPPLVGKAPIGAAVTVESASEIAIALQANLSLNGTRTLNQVKQDFAVAVRSYLSELAFSSDPTVRYVRIGSLLLDTQGVQDYSNLQVNGTSANIVVGAGRVAVLGQVTLT</sequence>
<accession>A0A6L8V059</accession>
<organism evidence="5 6">
    <name type="scientific">Paenibacillus silvestris</name>
    <dbReference type="NCBI Taxonomy" id="2606219"/>
    <lineage>
        <taxon>Bacteria</taxon>
        <taxon>Bacillati</taxon>
        <taxon>Bacillota</taxon>
        <taxon>Bacilli</taxon>
        <taxon>Bacillales</taxon>
        <taxon>Paenibacillaceae</taxon>
        <taxon>Paenibacillus</taxon>
    </lineage>
</organism>
<dbReference type="Pfam" id="PF04865">
    <property type="entry name" value="Baseplate_J"/>
    <property type="match status" value="1"/>
</dbReference>
<reference evidence="5 6" key="1">
    <citation type="submission" date="2019-12" db="EMBL/GenBank/DDBJ databases">
        <title>Paenibacillus sp. nov. sp. isolated from soil.</title>
        <authorList>
            <person name="Kim J."/>
            <person name="Jeong S.E."/>
            <person name="Jung H.S."/>
            <person name="Jeon C.O."/>
        </authorList>
    </citation>
    <scope>NUCLEOTIDE SEQUENCE [LARGE SCALE GENOMIC DNA]</scope>
    <source>
        <strain evidence="5 6">5J-6</strain>
    </source>
</reference>
<evidence type="ECO:0000256" key="1">
    <source>
        <dbReference type="ARBA" id="ARBA00038087"/>
    </source>
</evidence>